<protein>
    <submittedName>
        <fullName evidence="1">Bgt-50793</fullName>
    </submittedName>
</protein>
<dbReference type="AlphaFoldDB" id="A0A9X9QDW1"/>
<sequence length="43" mass="4822">MDLPRSNQTLNCGCLIARAHIARAYSTSKTIKKNLCEQSVHTF</sequence>
<evidence type="ECO:0000313" key="1">
    <source>
        <dbReference type="EMBL" id="VDB89862.1"/>
    </source>
</evidence>
<evidence type="ECO:0000313" key="2">
    <source>
        <dbReference type="Proteomes" id="UP000324639"/>
    </source>
</evidence>
<accession>A0A9X9QDW1</accession>
<dbReference type="EMBL" id="LR026990">
    <property type="protein sequence ID" value="VDB89862.1"/>
    <property type="molecule type" value="Genomic_DNA"/>
</dbReference>
<reference evidence="1 2" key="1">
    <citation type="submission" date="2018-08" db="EMBL/GenBank/DDBJ databases">
        <authorList>
            <person name="Muller C M."/>
        </authorList>
    </citation>
    <scope>NUCLEOTIDE SEQUENCE [LARGE SCALE GENOMIC DNA]</scope>
</reference>
<organism evidence="1 2">
    <name type="scientific">Blumeria graminis f. sp. tritici</name>
    <dbReference type="NCBI Taxonomy" id="62690"/>
    <lineage>
        <taxon>Eukaryota</taxon>
        <taxon>Fungi</taxon>
        <taxon>Dikarya</taxon>
        <taxon>Ascomycota</taxon>
        <taxon>Pezizomycotina</taxon>
        <taxon>Leotiomycetes</taxon>
        <taxon>Erysiphales</taxon>
        <taxon>Erysiphaceae</taxon>
        <taxon>Blumeria</taxon>
    </lineage>
</organism>
<keyword evidence="2" id="KW-1185">Reference proteome</keyword>
<name>A0A9X9QDW1_BLUGR</name>
<proteinExistence type="predicted"/>
<dbReference type="Proteomes" id="UP000324639">
    <property type="component" value="Chromosome Bgt_-07"/>
</dbReference>
<gene>
    <name evidence="1" type="ORF">BGT96224V316_LOCUS5406</name>
</gene>